<accession>A0ABU1JAP9</accession>
<dbReference type="Proteomes" id="UP001185069">
    <property type="component" value="Unassembled WGS sequence"/>
</dbReference>
<evidence type="ECO:0000313" key="2">
    <source>
        <dbReference type="Proteomes" id="UP001185069"/>
    </source>
</evidence>
<evidence type="ECO:0000313" key="1">
    <source>
        <dbReference type="EMBL" id="MDR6269490.1"/>
    </source>
</evidence>
<proteinExistence type="predicted"/>
<gene>
    <name evidence="1" type="ORF">JOE69_001728</name>
</gene>
<keyword evidence="2" id="KW-1185">Reference proteome</keyword>
<comment type="caution">
    <text evidence="1">The sequence shown here is derived from an EMBL/GenBank/DDBJ whole genome shotgun (WGS) entry which is preliminary data.</text>
</comment>
<name>A0ABU1JAP9_9MICC</name>
<protein>
    <submittedName>
        <fullName evidence="1">Uncharacterized protein</fullName>
    </submittedName>
</protein>
<dbReference type="RefSeq" id="WP_309797852.1">
    <property type="nucleotide sequence ID" value="NZ_BAAAHY010000005.1"/>
</dbReference>
<sequence length="47" mass="5039">MSEASSRIRARVFGLTRGSPRMARETVAVETWAAAATSSILVAMVRS</sequence>
<reference evidence="1 2" key="1">
    <citation type="submission" date="2023-07" db="EMBL/GenBank/DDBJ databases">
        <title>Sequencing the genomes of 1000 actinobacteria strains.</title>
        <authorList>
            <person name="Klenk H.-P."/>
        </authorList>
    </citation>
    <scope>NUCLEOTIDE SEQUENCE [LARGE SCALE GENOMIC DNA]</scope>
    <source>
        <strain evidence="1 2">DSM 14555</strain>
    </source>
</reference>
<organism evidence="1 2">
    <name type="scientific">Arthrobacter russicus</name>
    <dbReference type="NCBI Taxonomy" id="172040"/>
    <lineage>
        <taxon>Bacteria</taxon>
        <taxon>Bacillati</taxon>
        <taxon>Actinomycetota</taxon>
        <taxon>Actinomycetes</taxon>
        <taxon>Micrococcales</taxon>
        <taxon>Micrococcaceae</taxon>
        <taxon>Arthrobacter</taxon>
    </lineage>
</organism>
<dbReference type="EMBL" id="JAVDQF010000001">
    <property type="protein sequence ID" value="MDR6269490.1"/>
    <property type="molecule type" value="Genomic_DNA"/>
</dbReference>